<evidence type="ECO:0000313" key="9">
    <source>
        <dbReference type="EMBL" id="WNQ09098.1"/>
    </source>
</evidence>
<keyword evidence="4 9" id="KW-0418">Kinase</keyword>
<evidence type="ECO:0000313" key="10">
    <source>
        <dbReference type="Proteomes" id="UP001305702"/>
    </source>
</evidence>
<dbReference type="Gene3D" id="3.40.50.10840">
    <property type="entry name" value="Putative sugar-binding, N-terminal domain"/>
    <property type="match status" value="1"/>
</dbReference>
<dbReference type="Proteomes" id="UP001305702">
    <property type="component" value="Chromosome"/>
</dbReference>
<evidence type="ECO:0000256" key="4">
    <source>
        <dbReference type="ARBA" id="ARBA00022777"/>
    </source>
</evidence>
<dbReference type="GO" id="GO:0005524">
    <property type="term" value="F:ATP binding"/>
    <property type="evidence" value="ECO:0007669"/>
    <property type="project" value="UniProtKB-KW"/>
</dbReference>
<dbReference type="GO" id="GO:0016301">
    <property type="term" value="F:kinase activity"/>
    <property type="evidence" value="ECO:0007669"/>
    <property type="project" value="UniProtKB-KW"/>
</dbReference>
<evidence type="ECO:0000259" key="8">
    <source>
        <dbReference type="Pfam" id="PF17042"/>
    </source>
</evidence>
<evidence type="ECO:0000259" key="7">
    <source>
        <dbReference type="Pfam" id="PF07005"/>
    </source>
</evidence>
<dbReference type="InterPro" id="IPR037051">
    <property type="entry name" value="4-carb_acid_sugar_kinase_N_sf"/>
</dbReference>
<evidence type="ECO:0000256" key="2">
    <source>
        <dbReference type="ARBA" id="ARBA00022679"/>
    </source>
</evidence>
<comment type="similarity">
    <text evidence="1">Belongs to the four-carbon acid sugar kinase family.</text>
</comment>
<gene>
    <name evidence="9" type="ORF">MJA45_15735</name>
</gene>
<sequence>MIGIAADDVTGANDIGIMYAKAGLVTDVYSYNGLEPLVMASHPDVLVLDTDSRFLPGKTAYELVYQAVKELEQAGCTRFYNKTCSVFRGNIGAEFDAMLDALGEDFAVVVLGFPKNGRTTIDGIHYVRGRKLEDSEFRNDPMHPMTQSNLAEILQAQTRRKVAVLSYETIRKGPVALREEIGRMRSQCSYLILDVENQQSLEVIAEAVEDERVLAGSSALAEELAKRLAVSGRQEGEQTFEPAPMRKETGILCTAGSLMPQTAEQIAFLQKEGNPSYKLDTRKLFDRLHREELIAWLTEAIVSDLLTGRDVLLYSANEPQEVALTKAEGAGRGLSSADVSRLVSTSLAEVTAQVLARTGQTRLLVAGGDTSASLCARLGIRGMRVWKEIEPGLPSCLSLTGGSPLLLVLKSGSFGKPDFFKQAYAHLKSN</sequence>
<keyword evidence="10" id="KW-1185">Reference proteome</keyword>
<dbReference type="RefSeq" id="WP_315602865.1">
    <property type="nucleotide sequence ID" value="NZ_CP130318.1"/>
</dbReference>
<dbReference type="AlphaFoldDB" id="A0AA96L9N2"/>
<name>A0AA96L9N2_9BACL</name>
<dbReference type="EMBL" id="CP130318">
    <property type="protein sequence ID" value="WNQ09098.1"/>
    <property type="molecule type" value="Genomic_DNA"/>
</dbReference>
<dbReference type="Pfam" id="PF07005">
    <property type="entry name" value="SBD_N"/>
    <property type="match status" value="1"/>
</dbReference>
<dbReference type="KEGG" id="paun:MJA45_15735"/>
<dbReference type="InterPro" id="IPR031475">
    <property type="entry name" value="NBD_C"/>
</dbReference>
<feature type="domain" description="Four-carbon acid sugar kinase N-terminal" evidence="7">
    <location>
        <begin position="2"/>
        <end position="224"/>
    </location>
</feature>
<evidence type="ECO:0000256" key="5">
    <source>
        <dbReference type="ARBA" id="ARBA00022840"/>
    </source>
</evidence>
<evidence type="ECO:0000256" key="6">
    <source>
        <dbReference type="ARBA" id="ARBA00023277"/>
    </source>
</evidence>
<dbReference type="Gene3D" id="3.40.980.20">
    <property type="entry name" value="Four-carbon acid sugar kinase, nucleotide binding domain"/>
    <property type="match status" value="1"/>
</dbReference>
<evidence type="ECO:0000256" key="3">
    <source>
        <dbReference type="ARBA" id="ARBA00022741"/>
    </source>
</evidence>
<keyword evidence="3" id="KW-0547">Nucleotide-binding</keyword>
<evidence type="ECO:0000256" key="1">
    <source>
        <dbReference type="ARBA" id="ARBA00005715"/>
    </source>
</evidence>
<dbReference type="InterPro" id="IPR042213">
    <property type="entry name" value="NBD_C_sf"/>
</dbReference>
<proteinExistence type="inferred from homology"/>
<keyword evidence="5" id="KW-0067">ATP-binding</keyword>
<keyword evidence="6" id="KW-0119">Carbohydrate metabolism</keyword>
<dbReference type="SUPFAM" id="SSF142764">
    <property type="entry name" value="YgbK-like"/>
    <property type="match status" value="1"/>
</dbReference>
<keyword evidence="2 9" id="KW-0808">Transferase</keyword>
<feature type="domain" description="Four-carbon acid sugar kinase nucleotide binding" evidence="8">
    <location>
        <begin position="252"/>
        <end position="420"/>
    </location>
</feature>
<dbReference type="InterPro" id="IPR010737">
    <property type="entry name" value="4-carb_acid_sugar_kinase_N"/>
</dbReference>
<organism evidence="9 10">
    <name type="scientific">Paenibacillus aurantius</name>
    <dbReference type="NCBI Taxonomy" id="2918900"/>
    <lineage>
        <taxon>Bacteria</taxon>
        <taxon>Bacillati</taxon>
        <taxon>Bacillota</taxon>
        <taxon>Bacilli</taxon>
        <taxon>Bacillales</taxon>
        <taxon>Paenibacillaceae</taxon>
        <taxon>Paenibacillus</taxon>
    </lineage>
</organism>
<accession>A0AA96L9N2</accession>
<reference evidence="9 10" key="1">
    <citation type="submission" date="2022-02" db="EMBL/GenBank/DDBJ databases">
        <title>Paenibacillus sp. MBLB1776 Whole Genome Shotgun Sequencing.</title>
        <authorList>
            <person name="Hwang C.Y."/>
            <person name="Cho E.-S."/>
            <person name="Seo M.-J."/>
        </authorList>
    </citation>
    <scope>NUCLEOTIDE SEQUENCE [LARGE SCALE GENOMIC DNA]</scope>
    <source>
        <strain evidence="9 10">MBLB1776</strain>
    </source>
</reference>
<protein>
    <submittedName>
        <fullName evidence="9">Four-carbon acid sugar kinase family protein</fullName>
        <ecNumber evidence="9">2.7.1.-</ecNumber>
    </submittedName>
</protein>
<dbReference type="EC" id="2.7.1.-" evidence="9"/>
<dbReference type="Pfam" id="PF17042">
    <property type="entry name" value="NBD_C"/>
    <property type="match status" value="1"/>
</dbReference>